<reference evidence="2 3" key="1">
    <citation type="submission" date="2020-03" db="EMBL/GenBank/DDBJ databases">
        <title>Genomic Encyclopedia of Type Strains, Phase IV (KMG-IV): sequencing the most valuable type-strain genomes for metagenomic binning, comparative biology and taxonomic classification.</title>
        <authorList>
            <person name="Goeker M."/>
        </authorList>
    </citation>
    <scope>NUCLEOTIDE SEQUENCE [LARGE SCALE GENOMIC DNA]</scope>
    <source>
        <strain evidence="2 3">DSM 29762</strain>
    </source>
</reference>
<keyword evidence="1" id="KW-0472">Membrane</keyword>
<evidence type="ECO:0000313" key="2">
    <source>
        <dbReference type="EMBL" id="NJB71785.1"/>
    </source>
</evidence>
<dbReference type="Proteomes" id="UP000590442">
    <property type="component" value="Unassembled WGS sequence"/>
</dbReference>
<gene>
    <name evidence="2" type="ORF">GGR42_002247</name>
</gene>
<dbReference type="AlphaFoldDB" id="A0A846R1G2"/>
<evidence type="ECO:0000256" key="1">
    <source>
        <dbReference type="SAM" id="Phobius"/>
    </source>
</evidence>
<accession>A0A846R1G2</accession>
<comment type="caution">
    <text evidence="2">The sequence shown here is derived from an EMBL/GenBank/DDBJ whole genome shotgun (WGS) entry which is preliminary data.</text>
</comment>
<dbReference type="InterPro" id="IPR025250">
    <property type="entry name" value="DUF4199"/>
</dbReference>
<sequence>MKNTVLRYGLYGAITICVLFLSSWFLGKGLDYAIQEIIGYAVIIVSLSFVFFGIKHFRDKENNGKLSLKKGLAVGILISLITALAFGLLDVIYVKIIDPNFTEDYYTHSIEQMKANLSPEDFKVKLADLEEEKELFSNPLVSFFLMFITVFVIGFIISLLSSLMLQRKQ</sequence>
<feature type="transmembrane region" description="Helical" evidence="1">
    <location>
        <begin position="72"/>
        <end position="94"/>
    </location>
</feature>
<keyword evidence="1" id="KW-0812">Transmembrane</keyword>
<keyword evidence="3" id="KW-1185">Reference proteome</keyword>
<dbReference type="Pfam" id="PF13858">
    <property type="entry name" value="DUF4199"/>
    <property type="match status" value="1"/>
</dbReference>
<feature type="transmembrane region" description="Helical" evidence="1">
    <location>
        <begin position="32"/>
        <end position="52"/>
    </location>
</feature>
<feature type="transmembrane region" description="Helical" evidence="1">
    <location>
        <begin position="5"/>
        <end position="26"/>
    </location>
</feature>
<dbReference type="RefSeq" id="WP_167963914.1">
    <property type="nucleotide sequence ID" value="NZ_JAATJJ010000001.1"/>
</dbReference>
<protein>
    <submittedName>
        <fullName evidence="2">Putative flippase GtrA</fullName>
    </submittedName>
</protein>
<keyword evidence="1" id="KW-1133">Transmembrane helix</keyword>
<organism evidence="2 3">
    <name type="scientific">Saonia flava</name>
    <dbReference type="NCBI Taxonomy" id="523696"/>
    <lineage>
        <taxon>Bacteria</taxon>
        <taxon>Pseudomonadati</taxon>
        <taxon>Bacteroidota</taxon>
        <taxon>Flavobacteriia</taxon>
        <taxon>Flavobacteriales</taxon>
        <taxon>Flavobacteriaceae</taxon>
        <taxon>Saonia</taxon>
    </lineage>
</organism>
<name>A0A846R1G2_9FLAO</name>
<feature type="transmembrane region" description="Helical" evidence="1">
    <location>
        <begin position="143"/>
        <end position="165"/>
    </location>
</feature>
<evidence type="ECO:0000313" key="3">
    <source>
        <dbReference type="Proteomes" id="UP000590442"/>
    </source>
</evidence>
<proteinExistence type="predicted"/>
<dbReference type="EMBL" id="JAATJJ010000001">
    <property type="protein sequence ID" value="NJB71785.1"/>
    <property type="molecule type" value="Genomic_DNA"/>
</dbReference>